<dbReference type="InterPro" id="IPR039425">
    <property type="entry name" value="RNA_pol_sigma-70-like"/>
</dbReference>
<dbReference type="InterPro" id="IPR013325">
    <property type="entry name" value="RNA_pol_sigma_r2"/>
</dbReference>
<keyword evidence="3" id="KW-0238">DNA-binding</keyword>
<proteinExistence type="predicted"/>
<gene>
    <name evidence="6" type="ORF">O3V59_14450</name>
</gene>
<evidence type="ECO:0000256" key="1">
    <source>
        <dbReference type="ARBA" id="ARBA00023015"/>
    </source>
</evidence>
<dbReference type="EMBL" id="JAPYYP010000018">
    <property type="protein sequence ID" value="MDA5109563.1"/>
    <property type="molecule type" value="Genomic_DNA"/>
</dbReference>
<evidence type="ECO:0000256" key="4">
    <source>
        <dbReference type="ARBA" id="ARBA00023163"/>
    </source>
</evidence>
<dbReference type="GO" id="GO:0003677">
    <property type="term" value="F:DNA binding"/>
    <property type="evidence" value="ECO:0007669"/>
    <property type="project" value="UniProtKB-KW"/>
</dbReference>
<dbReference type="PANTHER" id="PTHR43133">
    <property type="entry name" value="RNA POLYMERASE ECF-TYPE SIGMA FACTO"/>
    <property type="match status" value="1"/>
</dbReference>
<dbReference type="RefSeq" id="WP_271140407.1">
    <property type="nucleotide sequence ID" value="NZ_JAPYYP010000018.1"/>
</dbReference>
<keyword evidence="7" id="KW-1185">Reference proteome</keyword>
<evidence type="ECO:0000256" key="2">
    <source>
        <dbReference type="ARBA" id="ARBA00023082"/>
    </source>
</evidence>
<sequence length="547" mass="62807">MMKRETWADLFAAYQNSLYRYLYRMCGSREVAEELLQETFYRAMLSFTLRDAKAVRAWLYKVARHLYIDWLRRQTAERKMVDSICRLVGRGYAGGDPETAYEQKEAAQTVERIMRQLPERMRILFPTFRLDRRLLGDAKACEGGTGVKTRRLISLVLCGMLLSGQGTAALAGEWSRAGEALVRKADAAEEANRRAIRSERLQRLERAARFILERQDEHGAMNESGYINTDSNMLYALMGLIQAYDLTRESAYWRAVERGLWWLMSVQTAEGDWHLSYRREGDAYVPALPGSYRRFAAIRGVDTTMALFLYVAGEADKRTKNRELKAKLRQSAERAYRFLVRHNLDETDGLFWSSYQLREGNANTPLSGYRLYKVKYAADNAETYLGLRAAADLLGDPRADAIAERLKRQFSRFVDRKKGVIAVMLDERGETAMRPAYARWFATGWSAWLLRERWLFAQPLSVVADHMDDSGAYRQWEGTFTLSTLAFLLGSQAVPVRPERMRDGERYLFSVQQPNGGLADEADVHSTYVNLAGMLLVYLSRELAKKN</sequence>
<protein>
    <submittedName>
        <fullName evidence="6">Sigma-70 family RNA polymerase sigma factor</fullName>
    </submittedName>
</protein>
<dbReference type="InterPro" id="IPR007627">
    <property type="entry name" value="RNA_pol_sigma70_r2"/>
</dbReference>
<dbReference type="InterPro" id="IPR014284">
    <property type="entry name" value="RNA_pol_sigma-70_dom"/>
</dbReference>
<keyword evidence="1" id="KW-0805">Transcription regulation</keyword>
<dbReference type="Gene3D" id="1.50.10.20">
    <property type="match status" value="1"/>
</dbReference>
<evidence type="ECO:0000259" key="5">
    <source>
        <dbReference type="Pfam" id="PF04542"/>
    </source>
</evidence>
<dbReference type="Gene3D" id="1.10.1740.10">
    <property type="match status" value="1"/>
</dbReference>
<reference evidence="6" key="1">
    <citation type="submission" date="2022-12" db="EMBL/GenBank/DDBJ databases">
        <title>Draft genome sequence of the thermophilic strain Brevibacillus thermoruber HT42, isolated from Los Humeros, Puebla, Mexico, with biotechnological potential.</title>
        <authorList>
            <person name="Lara Sanchez J."/>
            <person name="Solis Palacios R."/>
            <person name="Bustos Baena A.S."/>
            <person name="Ruz Baez A.E."/>
            <person name="Espinosa Luna G."/>
            <person name="Oliart Ros R.M."/>
        </authorList>
    </citation>
    <scope>NUCLEOTIDE SEQUENCE</scope>
    <source>
        <strain evidence="6">HT42</strain>
    </source>
</reference>
<keyword evidence="2" id="KW-0731">Sigma factor</keyword>
<dbReference type="PANTHER" id="PTHR43133:SF8">
    <property type="entry name" value="RNA POLYMERASE SIGMA FACTOR HI_1459-RELATED"/>
    <property type="match status" value="1"/>
</dbReference>
<dbReference type="Pfam" id="PF04542">
    <property type="entry name" value="Sigma70_r2"/>
    <property type="match status" value="1"/>
</dbReference>
<dbReference type="Proteomes" id="UP001151071">
    <property type="component" value="Unassembled WGS sequence"/>
</dbReference>
<keyword evidence="4" id="KW-0804">Transcription</keyword>
<dbReference type="SUPFAM" id="SSF48208">
    <property type="entry name" value="Six-hairpin glycosidases"/>
    <property type="match status" value="1"/>
</dbReference>
<dbReference type="NCBIfam" id="TIGR02937">
    <property type="entry name" value="sigma70-ECF"/>
    <property type="match status" value="1"/>
</dbReference>
<organism evidence="6 7">
    <name type="scientific">Brevibacillus thermoruber</name>
    <dbReference type="NCBI Taxonomy" id="33942"/>
    <lineage>
        <taxon>Bacteria</taxon>
        <taxon>Bacillati</taxon>
        <taxon>Bacillota</taxon>
        <taxon>Bacilli</taxon>
        <taxon>Bacillales</taxon>
        <taxon>Paenibacillaceae</taxon>
        <taxon>Brevibacillus</taxon>
    </lineage>
</organism>
<dbReference type="GO" id="GO:0006352">
    <property type="term" value="P:DNA-templated transcription initiation"/>
    <property type="evidence" value="ECO:0007669"/>
    <property type="project" value="InterPro"/>
</dbReference>
<accession>A0A9X3Z491</accession>
<dbReference type="AlphaFoldDB" id="A0A9X3Z491"/>
<evidence type="ECO:0000313" key="7">
    <source>
        <dbReference type="Proteomes" id="UP001151071"/>
    </source>
</evidence>
<evidence type="ECO:0000256" key="3">
    <source>
        <dbReference type="ARBA" id="ARBA00023125"/>
    </source>
</evidence>
<name>A0A9X3Z491_9BACL</name>
<dbReference type="GO" id="GO:0016987">
    <property type="term" value="F:sigma factor activity"/>
    <property type="evidence" value="ECO:0007669"/>
    <property type="project" value="UniProtKB-KW"/>
</dbReference>
<dbReference type="InterPro" id="IPR008928">
    <property type="entry name" value="6-hairpin_glycosidase_sf"/>
</dbReference>
<evidence type="ECO:0000313" key="6">
    <source>
        <dbReference type="EMBL" id="MDA5109563.1"/>
    </source>
</evidence>
<dbReference type="GO" id="GO:0005975">
    <property type="term" value="P:carbohydrate metabolic process"/>
    <property type="evidence" value="ECO:0007669"/>
    <property type="project" value="InterPro"/>
</dbReference>
<feature type="domain" description="RNA polymerase sigma-70 region 2" evidence="5">
    <location>
        <begin position="10"/>
        <end position="75"/>
    </location>
</feature>
<dbReference type="SUPFAM" id="SSF88946">
    <property type="entry name" value="Sigma2 domain of RNA polymerase sigma factors"/>
    <property type="match status" value="1"/>
</dbReference>
<comment type="caution">
    <text evidence="6">The sequence shown here is derived from an EMBL/GenBank/DDBJ whole genome shotgun (WGS) entry which is preliminary data.</text>
</comment>